<feature type="transmembrane region" description="Helical" evidence="2">
    <location>
        <begin position="37"/>
        <end position="57"/>
    </location>
</feature>
<keyword evidence="2" id="KW-0812">Transmembrane</keyword>
<dbReference type="EMBL" id="WSTA01000025">
    <property type="protein sequence ID" value="MWB98366.1"/>
    <property type="molecule type" value="Genomic_DNA"/>
</dbReference>
<gene>
    <name evidence="3" type="ORF">GB864_07365</name>
</gene>
<dbReference type="InterPro" id="IPR021401">
    <property type="entry name" value="DUF3040"/>
</dbReference>
<name>A0A6I4NV82_9MICO</name>
<feature type="transmembrane region" description="Helical" evidence="2">
    <location>
        <begin position="63"/>
        <end position="82"/>
    </location>
</feature>
<dbReference type="Pfam" id="PF11239">
    <property type="entry name" value="DUF3040"/>
    <property type="match status" value="1"/>
</dbReference>
<proteinExistence type="predicted"/>
<feature type="region of interest" description="Disordered" evidence="1">
    <location>
        <begin position="87"/>
        <end position="128"/>
    </location>
</feature>
<keyword evidence="2" id="KW-0472">Membrane</keyword>
<comment type="caution">
    <text evidence="3">The sequence shown here is derived from an EMBL/GenBank/DDBJ whole genome shotgun (WGS) entry which is preliminary data.</text>
</comment>
<keyword evidence="4" id="KW-1185">Reference proteome</keyword>
<organism evidence="3 4">
    <name type="scientific">Agromyces seonyuensis</name>
    <dbReference type="NCBI Taxonomy" id="2662446"/>
    <lineage>
        <taxon>Bacteria</taxon>
        <taxon>Bacillati</taxon>
        <taxon>Actinomycetota</taxon>
        <taxon>Actinomycetes</taxon>
        <taxon>Micrococcales</taxon>
        <taxon>Microbacteriaceae</taxon>
        <taxon>Agromyces</taxon>
    </lineage>
</organism>
<dbReference type="RefSeq" id="WP_160423738.1">
    <property type="nucleotide sequence ID" value="NZ_WSTA01000025.1"/>
</dbReference>
<dbReference type="Proteomes" id="UP000438182">
    <property type="component" value="Unassembled WGS sequence"/>
</dbReference>
<sequence>MPLSEQEQRLLDEMERSLYRNDADFVQAVGGRRGRPAYRSIVLGVLLAVVGIGALIAGVATQLLVVGILGFVIMFAGVLLAVTPSKRSAAPVEPIPGARGEHGRPSSSSGFMDKLNERWDRRQEGDER</sequence>
<keyword evidence="2" id="KW-1133">Transmembrane helix</keyword>
<feature type="compositionally biased region" description="Basic and acidic residues" evidence="1">
    <location>
        <begin position="114"/>
        <end position="128"/>
    </location>
</feature>
<evidence type="ECO:0000256" key="2">
    <source>
        <dbReference type="SAM" id="Phobius"/>
    </source>
</evidence>
<accession>A0A6I4NV82</accession>
<evidence type="ECO:0000313" key="4">
    <source>
        <dbReference type="Proteomes" id="UP000438182"/>
    </source>
</evidence>
<evidence type="ECO:0000313" key="3">
    <source>
        <dbReference type="EMBL" id="MWB98366.1"/>
    </source>
</evidence>
<protein>
    <submittedName>
        <fullName evidence="3">DUF3040 domain-containing protein</fullName>
    </submittedName>
</protein>
<dbReference type="AlphaFoldDB" id="A0A6I4NV82"/>
<evidence type="ECO:0000256" key="1">
    <source>
        <dbReference type="SAM" id="MobiDB-lite"/>
    </source>
</evidence>
<reference evidence="3 4" key="1">
    <citation type="submission" date="2019-12" db="EMBL/GenBank/DDBJ databases">
        <authorList>
            <person name="Kim Y.S."/>
        </authorList>
    </citation>
    <scope>NUCLEOTIDE SEQUENCE [LARGE SCALE GENOMIC DNA]</scope>
    <source>
        <strain evidence="3 4">MMS17-SY077</strain>
    </source>
</reference>